<sequence length="281" mass="30833">METVRRVIRVLSNNAVLTRDTGGEIVLVGRGIGFGRKEGDVIDESAIQQSYVELEPERVQMINWISSLGPTAANTISQAIDLAIDTLGDLHPAVYVLLMDHIAFAVQRVESGEHIGNPLLPQIREMIVQEFAAAQLMVRYLNDHLDISLPDEEAAFIALHLNASRAGETVKQPLQRANQLAAIVDDVAAAFAAPESVRETITHDLVVVNRRVNAHRPRRNEASSVIRRALGPDYDIAARIIARLLGADSLPITFSDEAAYLAVQVHGWRMESQSTPGKETK</sequence>
<protein>
    <recommendedName>
        <fullName evidence="2">PRD domain-containing protein</fullName>
    </recommendedName>
</protein>
<dbReference type="SMART" id="SM01061">
    <property type="entry name" value="CAT_RBD"/>
    <property type="match status" value="1"/>
</dbReference>
<evidence type="ECO:0000256" key="1">
    <source>
        <dbReference type="ARBA" id="ARBA00022737"/>
    </source>
</evidence>
<dbReference type="Gene3D" id="2.30.24.10">
    <property type="entry name" value="CAT RNA-binding domain"/>
    <property type="match status" value="1"/>
</dbReference>
<dbReference type="InterPro" id="IPR004341">
    <property type="entry name" value="CAT_RNA-bd_dom"/>
</dbReference>
<dbReference type="InterPro" id="IPR036634">
    <property type="entry name" value="PRD_sf"/>
</dbReference>
<evidence type="ECO:0000313" key="4">
    <source>
        <dbReference type="Proteomes" id="UP000185628"/>
    </source>
</evidence>
<comment type="caution">
    <text evidence="3">The sequence shown here is derived from an EMBL/GenBank/DDBJ whole genome shotgun (WGS) entry which is preliminary data.</text>
</comment>
<dbReference type="SUPFAM" id="SSF63520">
    <property type="entry name" value="PTS-regulatory domain, PRD"/>
    <property type="match status" value="1"/>
</dbReference>
<feature type="domain" description="PRD" evidence="2">
    <location>
        <begin position="67"/>
        <end position="171"/>
    </location>
</feature>
<dbReference type="PANTHER" id="PTHR30185">
    <property type="entry name" value="CRYPTIC BETA-GLUCOSIDE BGL OPERON ANTITERMINATOR"/>
    <property type="match status" value="1"/>
</dbReference>
<dbReference type="Gene3D" id="1.10.1790.10">
    <property type="entry name" value="PRD domain"/>
    <property type="match status" value="1"/>
</dbReference>
<dbReference type="InterPro" id="IPR036650">
    <property type="entry name" value="CAT_RNA-bd_dom_sf"/>
</dbReference>
<dbReference type="Proteomes" id="UP000185628">
    <property type="component" value="Unassembled WGS sequence"/>
</dbReference>
<organism evidence="3 4">
    <name type="scientific">Bowdeniella nasicola</name>
    <dbReference type="NCBI Taxonomy" id="208480"/>
    <lineage>
        <taxon>Bacteria</taxon>
        <taxon>Bacillati</taxon>
        <taxon>Actinomycetota</taxon>
        <taxon>Actinomycetes</taxon>
        <taxon>Actinomycetales</taxon>
        <taxon>Actinomycetaceae</taxon>
        <taxon>Bowdeniella</taxon>
    </lineage>
</organism>
<dbReference type="InterPro" id="IPR011608">
    <property type="entry name" value="PRD"/>
</dbReference>
<dbReference type="PANTHER" id="PTHR30185:SF15">
    <property type="entry name" value="CRYPTIC BETA-GLUCOSIDE BGL OPERON ANTITERMINATOR"/>
    <property type="match status" value="1"/>
</dbReference>
<dbReference type="GO" id="GO:0006355">
    <property type="term" value="P:regulation of DNA-templated transcription"/>
    <property type="evidence" value="ECO:0007669"/>
    <property type="project" value="InterPro"/>
</dbReference>
<dbReference type="SUPFAM" id="SSF50151">
    <property type="entry name" value="SacY-like RNA-binding domain"/>
    <property type="match status" value="1"/>
</dbReference>
<dbReference type="InterPro" id="IPR050661">
    <property type="entry name" value="BglG_antiterminators"/>
</dbReference>
<proteinExistence type="predicted"/>
<reference evidence="4" key="1">
    <citation type="submission" date="2016-12" db="EMBL/GenBank/DDBJ databases">
        <authorList>
            <person name="Meng X."/>
        </authorList>
    </citation>
    <scope>NUCLEOTIDE SEQUENCE [LARGE SCALE GENOMIC DNA]</scope>
    <source>
        <strain evidence="4">DSM 19116</strain>
    </source>
</reference>
<keyword evidence="1" id="KW-0677">Repeat</keyword>
<dbReference type="GO" id="GO:0003723">
    <property type="term" value="F:RNA binding"/>
    <property type="evidence" value="ECO:0007669"/>
    <property type="project" value="InterPro"/>
</dbReference>
<gene>
    <name evidence="3" type="ORF">BSZ39_05080</name>
</gene>
<dbReference type="RefSeq" id="WP_073716294.1">
    <property type="nucleotide sequence ID" value="NZ_MQVR01000021.1"/>
</dbReference>
<keyword evidence="4" id="KW-1185">Reference proteome</keyword>
<dbReference type="AlphaFoldDB" id="A0A1Q5Q3K2"/>
<dbReference type="PROSITE" id="PS51372">
    <property type="entry name" value="PRD_2"/>
    <property type="match status" value="1"/>
</dbReference>
<dbReference type="EMBL" id="MQVR01000021">
    <property type="protein sequence ID" value="OKL54272.1"/>
    <property type="molecule type" value="Genomic_DNA"/>
</dbReference>
<dbReference type="Pfam" id="PF03123">
    <property type="entry name" value="CAT_RBD"/>
    <property type="match status" value="1"/>
</dbReference>
<name>A0A1Q5Q3K2_9ACTO</name>
<evidence type="ECO:0000259" key="2">
    <source>
        <dbReference type="PROSITE" id="PS51372"/>
    </source>
</evidence>
<dbReference type="OrthoDB" id="9813552at2"/>
<evidence type="ECO:0000313" key="3">
    <source>
        <dbReference type="EMBL" id="OKL54272.1"/>
    </source>
</evidence>
<accession>A0A1Q5Q3K2</accession>
<dbReference type="Pfam" id="PF00874">
    <property type="entry name" value="PRD"/>
    <property type="match status" value="1"/>
</dbReference>